<comment type="catalytic activity">
    <reaction evidence="1">
        <text>ATP + protein L-histidine = ADP + protein N-phospho-L-histidine.</text>
        <dbReference type="EC" id="2.7.13.3"/>
    </reaction>
</comment>
<keyword evidence="10" id="KW-0067">ATP-binding</keyword>
<dbReference type="SUPFAM" id="SSF55874">
    <property type="entry name" value="ATPase domain of HSP90 chaperone/DNA topoisomerase II/histidine kinase"/>
    <property type="match status" value="1"/>
</dbReference>
<feature type="transmembrane region" description="Helical" evidence="14">
    <location>
        <begin position="120"/>
        <end position="143"/>
    </location>
</feature>
<evidence type="ECO:0000256" key="10">
    <source>
        <dbReference type="ARBA" id="ARBA00022840"/>
    </source>
</evidence>
<dbReference type="InterPro" id="IPR036890">
    <property type="entry name" value="HATPase_C_sf"/>
</dbReference>
<dbReference type="InterPro" id="IPR005467">
    <property type="entry name" value="His_kinase_dom"/>
</dbReference>
<evidence type="ECO:0000256" key="3">
    <source>
        <dbReference type="ARBA" id="ARBA00012438"/>
    </source>
</evidence>
<dbReference type="Pfam" id="PF00512">
    <property type="entry name" value="HisKA"/>
    <property type="match status" value="1"/>
</dbReference>
<dbReference type="InterPro" id="IPR050398">
    <property type="entry name" value="HssS/ArlS-like"/>
</dbReference>
<evidence type="ECO:0000256" key="14">
    <source>
        <dbReference type="SAM" id="Phobius"/>
    </source>
</evidence>
<dbReference type="SUPFAM" id="SSF47384">
    <property type="entry name" value="Homodimeric domain of signal transducing histidine kinase"/>
    <property type="match status" value="1"/>
</dbReference>
<dbReference type="SMART" id="SM00388">
    <property type="entry name" value="HisKA"/>
    <property type="match status" value="1"/>
</dbReference>
<proteinExistence type="predicted"/>
<protein>
    <recommendedName>
        <fullName evidence="3">histidine kinase</fullName>
        <ecNumber evidence="3">2.7.13.3</ecNumber>
    </recommendedName>
</protein>
<dbReference type="SMART" id="SM00387">
    <property type="entry name" value="HATPase_c"/>
    <property type="match status" value="1"/>
</dbReference>
<evidence type="ECO:0000256" key="9">
    <source>
        <dbReference type="ARBA" id="ARBA00022777"/>
    </source>
</evidence>
<dbReference type="GO" id="GO:0005886">
    <property type="term" value="C:plasma membrane"/>
    <property type="evidence" value="ECO:0007669"/>
    <property type="project" value="UniProtKB-SubCell"/>
</dbReference>
<dbReference type="EMBL" id="UINC01000426">
    <property type="protein sequence ID" value="SUZ55091.1"/>
    <property type="molecule type" value="Genomic_DNA"/>
</dbReference>
<keyword evidence="9" id="KW-0418">Kinase</keyword>
<dbReference type="CDD" id="cd00082">
    <property type="entry name" value="HisKA"/>
    <property type="match status" value="1"/>
</dbReference>
<keyword evidence="12" id="KW-0902">Two-component regulatory system</keyword>
<dbReference type="PRINTS" id="PR00344">
    <property type="entry name" value="BCTRLSENSOR"/>
</dbReference>
<evidence type="ECO:0000256" key="7">
    <source>
        <dbReference type="ARBA" id="ARBA00022692"/>
    </source>
</evidence>
<keyword evidence="8" id="KW-0547">Nucleotide-binding</keyword>
<dbReference type="InterPro" id="IPR003661">
    <property type="entry name" value="HisK_dim/P_dom"/>
</dbReference>
<dbReference type="InterPro" id="IPR004358">
    <property type="entry name" value="Sig_transdc_His_kin-like_C"/>
</dbReference>
<evidence type="ECO:0000256" key="5">
    <source>
        <dbReference type="ARBA" id="ARBA00022553"/>
    </source>
</evidence>
<accession>A0A381NKL7</accession>
<evidence type="ECO:0000259" key="15">
    <source>
        <dbReference type="PROSITE" id="PS50109"/>
    </source>
</evidence>
<dbReference type="PANTHER" id="PTHR45528:SF1">
    <property type="entry name" value="SENSOR HISTIDINE KINASE CPXA"/>
    <property type="match status" value="1"/>
</dbReference>
<keyword evidence="6" id="KW-0808">Transferase</keyword>
<evidence type="ECO:0000256" key="12">
    <source>
        <dbReference type="ARBA" id="ARBA00023012"/>
    </source>
</evidence>
<sequence>MSYTQGIVNELRNDNGEIVKLYAEIIAETISDENDTNLDFVFDEIIQKAQFPIIYSNAQREPIYSKNINTDKSKLKKVQLTMDEQNEAIPLRYTNPLTNEIILIGYLHYGDSSQIEKLKWLPFIEIGAITLFIFLGFISFSIIRNNEKRNIWVGMARETAHQLGTPISSLMGWLEWLKKKPDDQDKIINDILIDLDRLQQVSDRFSKMGSETKLKEIHLSSIIDNVVLYFNRRIPSMGKSIVIDNQLDSNIKIRANGILISWAIENVVKNAIDALDNEGSIILKSKIDKKNIIIQIEDSGKGILRKDWKNVFRPGFSTKKQGWGLGLSLTSRIIKEIHGGTIYVSKSQPDQGSIIEISLPILNNAN</sequence>
<dbReference type="Gene3D" id="3.30.565.10">
    <property type="entry name" value="Histidine kinase-like ATPase, C-terminal domain"/>
    <property type="match status" value="1"/>
</dbReference>
<dbReference type="GO" id="GO:0005524">
    <property type="term" value="F:ATP binding"/>
    <property type="evidence" value="ECO:0007669"/>
    <property type="project" value="UniProtKB-KW"/>
</dbReference>
<dbReference type="Pfam" id="PF02518">
    <property type="entry name" value="HATPase_c"/>
    <property type="match status" value="1"/>
</dbReference>
<name>A0A381NKL7_9ZZZZ</name>
<keyword evidence="13 14" id="KW-0472">Membrane</keyword>
<dbReference type="PROSITE" id="PS50109">
    <property type="entry name" value="HIS_KIN"/>
    <property type="match status" value="1"/>
</dbReference>
<evidence type="ECO:0000256" key="8">
    <source>
        <dbReference type="ARBA" id="ARBA00022741"/>
    </source>
</evidence>
<keyword evidence="7 14" id="KW-0812">Transmembrane</keyword>
<dbReference type="InterPro" id="IPR036097">
    <property type="entry name" value="HisK_dim/P_sf"/>
</dbReference>
<dbReference type="InterPro" id="IPR003594">
    <property type="entry name" value="HATPase_dom"/>
</dbReference>
<dbReference type="GO" id="GO:0000155">
    <property type="term" value="F:phosphorelay sensor kinase activity"/>
    <property type="evidence" value="ECO:0007669"/>
    <property type="project" value="InterPro"/>
</dbReference>
<dbReference type="AlphaFoldDB" id="A0A381NKL7"/>
<keyword evidence="11 14" id="KW-1133">Transmembrane helix</keyword>
<feature type="domain" description="Histidine kinase" evidence="15">
    <location>
        <begin position="158"/>
        <end position="363"/>
    </location>
</feature>
<keyword evidence="5" id="KW-0597">Phosphoprotein</keyword>
<dbReference type="PANTHER" id="PTHR45528">
    <property type="entry name" value="SENSOR HISTIDINE KINASE CPXA"/>
    <property type="match status" value="1"/>
</dbReference>
<evidence type="ECO:0000256" key="1">
    <source>
        <dbReference type="ARBA" id="ARBA00000085"/>
    </source>
</evidence>
<evidence type="ECO:0000313" key="16">
    <source>
        <dbReference type="EMBL" id="SUZ55091.1"/>
    </source>
</evidence>
<evidence type="ECO:0000256" key="4">
    <source>
        <dbReference type="ARBA" id="ARBA00022475"/>
    </source>
</evidence>
<evidence type="ECO:0000256" key="6">
    <source>
        <dbReference type="ARBA" id="ARBA00022679"/>
    </source>
</evidence>
<gene>
    <name evidence="16" type="ORF">METZ01_LOCUS7945</name>
</gene>
<comment type="subcellular location">
    <subcellularLocation>
        <location evidence="2">Cell membrane</location>
        <topology evidence="2">Multi-pass membrane protein</topology>
    </subcellularLocation>
</comment>
<evidence type="ECO:0000256" key="11">
    <source>
        <dbReference type="ARBA" id="ARBA00022989"/>
    </source>
</evidence>
<dbReference type="EC" id="2.7.13.3" evidence="3"/>
<reference evidence="16" key="1">
    <citation type="submission" date="2018-05" db="EMBL/GenBank/DDBJ databases">
        <authorList>
            <person name="Lanie J.A."/>
            <person name="Ng W.-L."/>
            <person name="Kazmierczak K.M."/>
            <person name="Andrzejewski T.M."/>
            <person name="Davidsen T.M."/>
            <person name="Wayne K.J."/>
            <person name="Tettelin H."/>
            <person name="Glass J.I."/>
            <person name="Rusch D."/>
            <person name="Podicherti R."/>
            <person name="Tsui H.-C.T."/>
            <person name="Winkler M.E."/>
        </authorList>
    </citation>
    <scope>NUCLEOTIDE SEQUENCE</scope>
</reference>
<evidence type="ECO:0000256" key="2">
    <source>
        <dbReference type="ARBA" id="ARBA00004651"/>
    </source>
</evidence>
<organism evidence="16">
    <name type="scientific">marine metagenome</name>
    <dbReference type="NCBI Taxonomy" id="408172"/>
    <lineage>
        <taxon>unclassified sequences</taxon>
        <taxon>metagenomes</taxon>
        <taxon>ecological metagenomes</taxon>
    </lineage>
</organism>
<evidence type="ECO:0000256" key="13">
    <source>
        <dbReference type="ARBA" id="ARBA00023136"/>
    </source>
</evidence>
<keyword evidence="4" id="KW-1003">Cell membrane</keyword>